<feature type="compositionally biased region" description="Pro residues" evidence="1">
    <location>
        <begin position="442"/>
        <end position="452"/>
    </location>
</feature>
<dbReference type="AlphaFoldDB" id="A0A9X1IQU5"/>
<dbReference type="Pfam" id="PF22807">
    <property type="entry name" value="TrAA12"/>
    <property type="match status" value="2"/>
</dbReference>
<evidence type="ECO:0000313" key="4">
    <source>
        <dbReference type="Proteomes" id="UP001138757"/>
    </source>
</evidence>
<organism evidence="3 4">
    <name type="scientific">Sphingobium nicotianae</name>
    <dbReference type="NCBI Taxonomy" id="2782607"/>
    <lineage>
        <taxon>Bacteria</taxon>
        <taxon>Pseudomonadati</taxon>
        <taxon>Pseudomonadota</taxon>
        <taxon>Alphaproteobacteria</taxon>
        <taxon>Sphingomonadales</taxon>
        <taxon>Sphingomonadaceae</taxon>
        <taxon>Sphingobium</taxon>
    </lineage>
</organism>
<feature type="domain" description="Pyrroloquinoline quinone-dependent pyranose dehydrogenase beta-propeller" evidence="2">
    <location>
        <begin position="145"/>
        <end position="286"/>
    </location>
</feature>
<name>A0A9X1IQU5_9SPHN</name>
<evidence type="ECO:0000313" key="3">
    <source>
        <dbReference type="EMBL" id="MBT2186886.1"/>
    </source>
</evidence>
<dbReference type="Proteomes" id="UP001138757">
    <property type="component" value="Unassembled WGS sequence"/>
</dbReference>
<dbReference type="RefSeq" id="WP_214622617.1">
    <property type="nucleotide sequence ID" value="NZ_JAHGAW010000004.1"/>
</dbReference>
<accession>A0A9X1IQU5</accession>
<proteinExistence type="predicted"/>
<dbReference type="InterPro" id="IPR011041">
    <property type="entry name" value="Quinoprot_gluc/sorb_DH_b-prop"/>
</dbReference>
<gene>
    <name evidence="3" type="ORF">KK488_07985</name>
</gene>
<dbReference type="PANTHER" id="PTHR33546">
    <property type="entry name" value="LARGE, MULTIFUNCTIONAL SECRETED PROTEIN-RELATED"/>
    <property type="match status" value="1"/>
</dbReference>
<protein>
    <submittedName>
        <fullName evidence="3">Sorbosone dehydrogenase family protein</fullName>
    </submittedName>
</protein>
<feature type="region of interest" description="Disordered" evidence="1">
    <location>
        <begin position="439"/>
        <end position="460"/>
    </location>
</feature>
<sequence>MRKYIAMALVALVLAAGGLFFYLSRPDIAQLSESDLEGREPKFTAPRKQFIPTVGIADPVGWAANAAPVPSRGLKVARFATGLDHPRQMLLLPNGDILVAETNSPPRPQGGIKDWIMAKLMGAAGAGAPSANRITLLRDVDGDGVAEQKHVLIRGLNSPYGMALIGGTLYVANTDSLLAFPYKVGDTQITAKPRTIAKLPANAPNYHWTKSLLASPDGKLYVGIGSNSNVAEDGLDAEDNRALILEIDLKAGESNIYASGLRNPTDLAWNPWSDGLWAVVNERDMLGSDLVPDYLTDVEFAAFYGWPWNYWGGYIDSRVEPRRDDLREYTRRPAFGLGAHTAPLGLIFTPGSTLGAPFDHGAFVALHGSWNRKPLAGYKVAYVAFSADGTAQGKPVDLLTGFLNDKGQAQGRPVDVVIAKDGAVLVSDDVGGIVWRITNPSTPKPAAGPAPAKPSGNPAA</sequence>
<evidence type="ECO:0000256" key="1">
    <source>
        <dbReference type="SAM" id="MobiDB-lite"/>
    </source>
</evidence>
<dbReference type="InterPro" id="IPR011042">
    <property type="entry name" value="6-blade_b-propeller_TolB-like"/>
</dbReference>
<dbReference type="EMBL" id="JAHGAW010000004">
    <property type="protein sequence ID" value="MBT2186886.1"/>
    <property type="molecule type" value="Genomic_DNA"/>
</dbReference>
<dbReference type="InterPro" id="IPR054539">
    <property type="entry name" value="Beta-prop_PDH"/>
</dbReference>
<keyword evidence="4" id="KW-1185">Reference proteome</keyword>
<dbReference type="Gene3D" id="2.120.10.30">
    <property type="entry name" value="TolB, C-terminal domain"/>
    <property type="match status" value="1"/>
</dbReference>
<comment type="caution">
    <text evidence="3">The sequence shown here is derived from an EMBL/GenBank/DDBJ whole genome shotgun (WGS) entry which is preliminary data.</text>
</comment>
<dbReference type="PANTHER" id="PTHR33546:SF1">
    <property type="entry name" value="LARGE, MULTIFUNCTIONAL SECRETED PROTEIN"/>
    <property type="match status" value="1"/>
</dbReference>
<evidence type="ECO:0000259" key="2">
    <source>
        <dbReference type="Pfam" id="PF22807"/>
    </source>
</evidence>
<dbReference type="SUPFAM" id="SSF50952">
    <property type="entry name" value="Soluble quinoprotein glucose dehydrogenase"/>
    <property type="match status" value="1"/>
</dbReference>
<feature type="domain" description="Pyrroloquinoline quinone-dependent pyranose dehydrogenase beta-propeller" evidence="2">
    <location>
        <begin position="330"/>
        <end position="438"/>
    </location>
</feature>
<reference evidence="3" key="1">
    <citation type="submission" date="2021-05" db="EMBL/GenBank/DDBJ databases">
        <title>Genome of Sphingobium sp. strain.</title>
        <authorList>
            <person name="Fan R."/>
        </authorList>
    </citation>
    <scope>NUCLEOTIDE SEQUENCE</scope>
    <source>
        <strain evidence="3">H33</strain>
    </source>
</reference>